<keyword evidence="2" id="KW-0245">EGF-like domain</keyword>
<dbReference type="CDD" id="cd00054">
    <property type="entry name" value="EGF_CA"/>
    <property type="match status" value="1"/>
</dbReference>
<dbReference type="EMBL" id="DS469588">
    <property type="protein sequence ID" value="EDO40662.1"/>
    <property type="molecule type" value="Genomic_DNA"/>
</dbReference>
<dbReference type="eggNOG" id="ENOG502T2QQ">
    <property type="taxonomic scope" value="Eukaryota"/>
</dbReference>
<dbReference type="InterPro" id="IPR008906">
    <property type="entry name" value="HATC_C_dom"/>
</dbReference>
<reference evidence="4 5" key="1">
    <citation type="journal article" date="2007" name="Science">
        <title>Sea anemone genome reveals ancestral eumetazoan gene repertoire and genomic organization.</title>
        <authorList>
            <person name="Putnam N.H."/>
            <person name="Srivastava M."/>
            <person name="Hellsten U."/>
            <person name="Dirks B."/>
            <person name="Chapman J."/>
            <person name="Salamov A."/>
            <person name="Terry A."/>
            <person name="Shapiro H."/>
            <person name="Lindquist E."/>
            <person name="Kapitonov V.V."/>
            <person name="Jurka J."/>
            <person name="Genikhovich G."/>
            <person name="Grigoriev I.V."/>
            <person name="Lucas S.M."/>
            <person name="Steele R.E."/>
            <person name="Finnerty J.R."/>
            <person name="Technau U."/>
            <person name="Martindale M.Q."/>
            <person name="Rokhsar D.S."/>
        </authorList>
    </citation>
    <scope>NUCLEOTIDE SEQUENCE [LARGE SCALE GENOMIC DNA]</scope>
    <source>
        <strain evidence="5">CH2 X CH6</strain>
    </source>
</reference>
<name>A7S6J7_NEMVE</name>
<dbReference type="InterPro" id="IPR000742">
    <property type="entry name" value="EGF"/>
</dbReference>
<gene>
    <name evidence="4" type="ORF">NEMVEDRAFT_v1g207589</name>
</gene>
<dbReference type="GO" id="GO:0046983">
    <property type="term" value="F:protein dimerization activity"/>
    <property type="evidence" value="ECO:0007669"/>
    <property type="project" value="InterPro"/>
</dbReference>
<accession>A7S6J7</accession>
<feature type="disulfide bond" evidence="2">
    <location>
        <begin position="337"/>
        <end position="354"/>
    </location>
</feature>
<sequence>MTNERQYLDKYGSWSWDQESRTRANGLLSTMSKFEFTITMITVMKCLSVVKPLSIQLQKRASDIYRAYSQVSSVKKDLQAPRRDIDVLFVKWYESSVDLGKDFDIVPSMPRIARIQQHRQNTPSSSPCEYYKRSQGIPLVDHLSTEMDKFFSADQMNVSKLISLVPEVLVATNGCDLEEAVKFYTDDLESPDVLDVELVRWRSKWTRVEEESIPRSAVDALKNCDAEFYPNVHVLLRILCTLPVTSAESERSFSTMKRLKTYLRNTMSTEREPSLALISVHYNRSLDVDAIIDTFATRHPRRLLIADILSGDKMCLVSECKIAWVKIKKNPCDQLKCANGGKCRANYGDNTGKCQCEPGFTGKTCDTGKVTVIREFIYYLEGGPYHSSAMAVPLFSDGRTTLLWPYHFSMAVPLFSYGRTTLQLWPYHSSAMAVPLFSYGRTILLWPYHSSMAVPLFYGRIPLFSYGRTTLLWQYHSSMAVPLFSYGRTTLQLWPYHSSAMAVPLFSYGRTILLWPYHSSMAVPLFYGRIPLFSYGRTTLLWQYHSSMAVPLFYGLSTLLWPYHFSMAVPLFYGRTTLQLWPHHSFMAVPLFYGRTTLLWPYHSSMAVPLFYGRTTLLWPYHSSMAVYHSSYGRTTLLWPHHSSMAVPLFYGLSTLLWPYHFSMAVPLFYGRTTLQLWPHHSFMAAPLFYGRTTLLWQCHSSMAVPLFYGRTTLLWQYHSSMVVPLFYGR</sequence>
<feature type="domain" description="EGF-like" evidence="3">
    <location>
        <begin position="328"/>
        <end position="366"/>
    </location>
</feature>
<comment type="caution">
    <text evidence="2">Lacks conserved residue(s) required for the propagation of feature annotation.</text>
</comment>
<dbReference type="PANTHER" id="PTHR46289:SF16">
    <property type="entry name" value="52 KDA REPRESSOR OF THE INHIBITOR OF THE PROTEIN KINASE"/>
    <property type="match status" value="1"/>
</dbReference>
<dbReference type="Pfam" id="PF00008">
    <property type="entry name" value="EGF"/>
    <property type="match status" value="1"/>
</dbReference>
<dbReference type="HOGENOM" id="CLU_379622_0_0_1"/>
<dbReference type="InterPro" id="IPR012337">
    <property type="entry name" value="RNaseH-like_sf"/>
</dbReference>
<dbReference type="PROSITE" id="PS50026">
    <property type="entry name" value="EGF_3"/>
    <property type="match status" value="1"/>
</dbReference>
<dbReference type="InParanoid" id="A7S6J7"/>
<feature type="disulfide bond" evidence="2">
    <location>
        <begin position="356"/>
        <end position="365"/>
    </location>
</feature>
<proteinExistence type="inferred from homology"/>
<evidence type="ECO:0000256" key="2">
    <source>
        <dbReference type="PROSITE-ProRule" id="PRU00076"/>
    </source>
</evidence>
<dbReference type="SMART" id="SM00181">
    <property type="entry name" value="EGF"/>
    <property type="match status" value="1"/>
</dbReference>
<dbReference type="SUPFAM" id="SSF57196">
    <property type="entry name" value="EGF/Laminin"/>
    <property type="match status" value="1"/>
</dbReference>
<dbReference type="PROSITE" id="PS01186">
    <property type="entry name" value="EGF_2"/>
    <property type="match status" value="1"/>
</dbReference>
<dbReference type="Gene3D" id="2.10.25.10">
    <property type="entry name" value="Laminin"/>
    <property type="match status" value="1"/>
</dbReference>
<dbReference type="PANTHER" id="PTHR46289">
    <property type="entry name" value="52 KDA REPRESSOR OF THE INHIBITOR OF THE PROTEIN KINASE-LIKE PROTEIN-RELATED"/>
    <property type="match status" value="1"/>
</dbReference>
<dbReference type="STRING" id="45351.A7S6J7"/>
<dbReference type="Pfam" id="PF05699">
    <property type="entry name" value="Dimer_Tnp_hAT"/>
    <property type="match status" value="1"/>
</dbReference>
<evidence type="ECO:0000259" key="3">
    <source>
        <dbReference type="PROSITE" id="PS50026"/>
    </source>
</evidence>
<protein>
    <recommendedName>
        <fullName evidence="3">EGF-like domain-containing protein</fullName>
    </recommendedName>
</protein>
<evidence type="ECO:0000313" key="4">
    <source>
        <dbReference type="EMBL" id="EDO40662.1"/>
    </source>
</evidence>
<dbReference type="InterPro" id="IPR052958">
    <property type="entry name" value="IFN-induced_PKR_regulator"/>
</dbReference>
<organism evidence="4 5">
    <name type="scientific">Nematostella vectensis</name>
    <name type="common">Starlet sea anemone</name>
    <dbReference type="NCBI Taxonomy" id="45351"/>
    <lineage>
        <taxon>Eukaryota</taxon>
        <taxon>Metazoa</taxon>
        <taxon>Cnidaria</taxon>
        <taxon>Anthozoa</taxon>
        <taxon>Hexacorallia</taxon>
        <taxon>Actiniaria</taxon>
        <taxon>Edwardsiidae</taxon>
        <taxon>Nematostella</taxon>
    </lineage>
</organism>
<dbReference type="PROSITE" id="PS00022">
    <property type="entry name" value="EGF_1"/>
    <property type="match status" value="1"/>
</dbReference>
<dbReference type="AlphaFoldDB" id="A7S6J7"/>
<comment type="similarity">
    <text evidence="1">Belongs to the EGF domain peptide family.</text>
</comment>
<evidence type="ECO:0000256" key="1">
    <source>
        <dbReference type="ARBA" id="ARBA00006373"/>
    </source>
</evidence>
<dbReference type="Proteomes" id="UP000001593">
    <property type="component" value="Unassembled WGS sequence"/>
</dbReference>
<keyword evidence="2" id="KW-1015">Disulfide bond</keyword>
<evidence type="ECO:0000313" key="5">
    <source>
        <dbReference type="Proteomes" id="UP000001593"/>
    </source>
</evidence>
<dbReference type="SUPFAM" id="SSF53098">
    <property type="entry name" value="Ribonuclease H-like"/>
    <property type="match status" value="1"/>
</dbReference>
<keyword evidence="5" id="KW-1185">Reference proteome</keyword>